<gene>
    <name evidence="1" type="ORF">QWZ18_09025</name>
</gene>
<dbReference type="Gene3D" id="3.40.50.1110">
    <property type="entry name" value="SGNH hydrolase"/>
    <property type="match status" value="1"/>
</dbReference>
<dbReference type="Proteomes" id="UP001244297">
    <property type="component" value="Unassembled WGS sequence"/>
</dbReference>
<name>A0ABT8AMR5_9HYPH</name>
<dbReference type="GO" id="GO:0016787">
    <property type="term" value="F:hydrolase activity"/>
    <property type="evidence" value="ECO:0007669"/>
    <property type="project" value="UniProtKB-KW"/>
</dbReference>
<dbReference type="EMBL" id="JAUFPT010000023">
    <property type="protein sequence ID" value="MDN3570766.1"/>
    <property type="molecule type" value="Genomic_DNA"/>
</dbReference>
<proteinExistence type="predicted"/>
<dbReference type="RefSeq" id="WP_238285660.1">
    <property type="nucleotide sequence ID" value="NZ_BPQS01000003.1"/>
</dbReference>
<organism evidence="1 2">
    <name type="scientific">Methylobacterium longum</name>
    <dbReference type="NCBI Taxonomy" id="767694"/>
    <lineage>
        <taxon>Bacteria</taxon>
        <taxon>Pseudomonadati</taxon>
        <taxon>Pseudomonadota</taxon>
        <taxon>Alphaproteobacteria</taxon>
        <taxon>Hyphomicrobiales</taxon>
        <taxon>Methylobacteriaceae</taxon>
        <taxon>Methylobacterium</taxon>
    </lineage>
</organism>
<evidence type="ECO:0000313" key="2">
    <source>
        <dbReference type="Proteomes" id="UP001244297"/>
    </source>
</evidence>
<keyword evidence="1" id="KW-0378">Hydrolase</keyword>
<accession>A0ABT8AMR5</accession>
<dbReference type="SUPFAM" id="SSF52266">
    <property type="entry name" value="SGNH hydrolase"/>
    <property type="match status" value="1"/>
</dbReference>
<protein>
    <submittedName>
        <fullName evidence="1">SGNH/GDSL hydrolase family protein</fullName>
    </submittedName>
</protein>
<dbReference type="InterPro" id="IPR036514">
    <property type="entry name" value="SGNH_hydro_sf"/>
</dbReference>
<keyword evidence="2" id="KW-1185">Reference proteome</keyword>
<sequence>MAQGPADESEHARRQKFLKNFRSFDANIRFPAPYVQFAGKPQASMAETGWRYDALGYRNDVHVQPRSAGESLRIFVVGDSTLVDGQTFADTVPGRLESGLKQVHGPGSRVHNFGVTSACLNQMIALVTTRLMDLEPDAILIVGGSTDIFQPWSFDPRAGYPYNHFATECLYDFVFDPRKEGGDAPELSYERLQEMIFGRLENLRALTHWQSDIWEWEVVRQFELGLKRLARLAPGIGAPIRFVLQPSVVRKVERAGDEAGAASGEFLAYLDRQYGRFEGVLDRLGSEFAADAPFAVRDLSRLFAEDAHPLFTDIVHLNGEGRQRMADRLQQEVADILGTSVGPAA</sequence>
<comment type="caution">
    <text evidence="1">The sequence shown here is derived from an EMBL/GenBank/DDBJ whole genome shotgun (WGS) entry which is preliminary data.</text>
</comment>
<evidence type="ECO:0000313" key="1">
    <source>
        <dbReference type="EMBL" id="MDN3570766.1"/>
    </source>
</evidence>
<reference evidence="2" key="1">
    <citation type="journal article" date="2019" name="Int. J. Syst. Evol. Microbiol.">
        <title>The Global Catalogue of Microorganisms (GCM) 10K type strain sequencing project: providing services to taxonomists for standard genome sequencing and annotation.</title>
        <authorList>
            <consortium name="The Broad Institute Genomics Platform"/>
            <consortium name="The Broad Institute Genome Sequencing Center for Infectious Disease"/>
            <person name="Wu L."/>
            <person name="Ma J."/>
        </authorList>
    </citation>
    <scope>NUCLEOTIDE SEQUENCE [LARGE SCALE GENOMIC DNA]</scope>
    <source>
        <strain evidence="2">CECT 7806</strain>
    </source>
</reference>